<dbReference type="RefSeq" id="WP_130332527.1">
    <property type="nucleotide sequence ID" value="NZ_SHLD01000001.1"/>
</dbReference>
<keyword evidence="2" id="KW-0812">Transmembrane</keyword>
<evidence type="ECO:0000313" key="3">
    <source>
        <dbReference type="EMBL" id="RZU73755.1"/>
    </source>
</evidence>
<keyword evidence="2" id="KW-1133">Transmembrane helix</keyword>
<gene>
    <name evidence="3" type="ORF">EV384_2175</name>
</gene>
<proteinExistence type="predicted"/>
<dbReference type="EMBL" id="SHLD01000001">
    <property type="protein sequence ID" value="RZU73755.1"/>
    <property type="molecule type" value="Genomic_DNA"/>
</dbReference>
<dbReference type="AlphaFoldDB" id="A0A4Q8B9E0"/>
<dbReference type="Proteomes" id="UP000294114">
    <property type="component" value="Unassembled WGS sequence"/>
</dbReference>
<dbReference type="InterPro" id="IPR043504">
    <property type="entry name" value="Peptidase_S1_PA_chymotrypsin"/>
</dbReference>
<sequence>MQPVGPYRFTEALGVCQVGTAWWAVDGQDRLVTVAMLEGAAAADPPWREAFANAANAMAQAPGGQRYVNADLAAAHPWVAYPSEEGIGAQRLFQTLGMDLHPLESRADVLIPATGTVSAPSQPVAGAPLSVSGPPDPTLGPPHVPWAMHAAVVPQQQGPEAVPTSPAPAAKSTDSPPADPFPAPVRRIEPSGTAGRGTGLWLTVTALVLGIVAAFGGVSAWAGGRGGTTPSAAVPAVFPTDAPAAAGLRPWGQFTPSSPQERALAVAGPSLVFIEAVVTGYLRDRTTNALVRTSPTVFNRRCTGFVINPDGYVLTSSSCVKPSEEVARQVALDAVAQALVRERKLDAGAVPGYISANLAKTRFTGIDATAEPSIQLSVQFNNAKGNVIGDPAAPGELVKAQAADTGNVALVKLGRQNLPAAEFNPSATVTDAGSLLIAGFGTDDSGSRNATYTPRAKMAKIAGVGRRGSLSTWRIGDDLGRASHGGIAIDPAGRVIGMLDQDLTRPDRANRVVVPASAFTGVMGDAGVTGALGEPDRLYRSGLDAYFTGRYPTAVAQLGTVVEREPGNPLAQAYRENALNRQQMEAVPASAPAWAWWLLAGAGGALLILLVLLVATLGRRYR</sequence>
<dbReference type="Pfam" id="PF13365">
    <property type="entry name" value="Trypsin_2"/>
    <property type="match status" value="1"/>
</dbReference>
<feature type="region of interest" description="Disordered" evidence="1">
    <location>
        <begin position="155"/>
        <end position="183"/>
    </location>
</feature>
<keyword evidence="2" id="KW-0472">Membrane</keyword>
<dbReference type="SUPFAM" id="SSF50494">
    <property type="entry name" value="Trypsin-like serine proteases"/>
    <property type="match status" value="1"/>
</dbReference>
<accession>A0A4Q8B9E0</accession>
<dbReference type="Gene3D" id="2.40.10.10">
    <property type="entry name" value="Trypsin-like serine proteases"/>
    <property type="match status" value="1"/>
</dbReference>
<dbReference type="OrthoDB" id="3406034at2"/>
<protein>
    <submittedName>
        <fullName evidence="3">Trypsin-like peptidase</fullName>
    </submittedName>
</protein>
<comment type="caution">
    <text evidence="3">The sequence shown here is derived from an EMBL/GenBank/DDBJ whole genome shotgun (WGS) entry which is preliminary data.</text>
</comment>
<name>A0A4Q8B9E0_9ACTN</name>
<dbReference type="InterPro" id="IPR009003">
    <property type="entry name" value="Peptidase_S1_PA"/>
</dbReference>
<feature type="transmembrane region" description="Helical" evidence="2">
    <location>
        <begin position="594"/>
        <end position="617"/>
    </location>
</feature>
<evidence type="ECO:0000256" key="1">
    <source>
        <dbReference type="SAM" id="MobiDB-lite"/>
    </source>
</evidence>
<evidence type="ECO:0000256" key="2">
    <source>
        <dbReference type="SAM" id="Phobius"/>
    </source>
</evidence>
<keyword evidence="4" id="KW-1185">Reference proteome</keyword>
<reference evidence="3 4" key="1">
    <citation type="submission" date="2019-02" db="EMBL/GenBank/DDBJ databases">
        <title>Sequencing the genomes of 1000 actinobacteria strains.</title>
        <authorList>
            <person name="Klenk H.-P."/>
        </authorList>
    </citation>
    <scope>NUCLEOTIDE SEQUENCE [LARGE SCALE GENOMIC DNA]</scope>
    <source>
        <strain evidence="3 4">DSM 45612</strain>
    </source>
</reference>
<organism evidence="3 4">
    <name type="scientific">Micromonospora kangleipakensis</name>
    <dbReference type="NCBI Taxonomy" id="1077942"/>
    <lineage>
        <taxon>Bacteria</taxon>
        <taxon>Bacillati</taxon>
        <taxon>Actinomycetota</taxon>
        <taxon>Actinomycetes</taxon>
        <taxon>Micromonosporales</taxon>
        <taxon>Micromonosporaceae</taxon>
        <taxon>Micromonospora</taxon>
    </lineage>
</organism>
<evidence type="ECO:0000313" key="4">
    <source>
        <dbReference type="Proteomes" id="UP000294114"/>
    </source>
</evidence>